<dbReference type="Pfam" id="PF00648">
    <property type="entry name" value="Peptidase_C2"/>
    <property type="match status" value="1"/>
</dbReference>
<dbReference type="InterPro" id="IPR051297">
    <property type="entry name" value="PalB/RIM13"/>
</dbReference>
<dbReference type="EMBL" id="KE747824">
    <property type="protein sequence ID" value="RMZ70252.1"/>
    <property type="molecule type" value="Genomic_DNA"/>
</dbReference>
<dbReference type="InterPro" id="IPR038765">
    <property type="entry name" value="Papain-like_cys_pep_sf"/>
</dbReference>
<proteinExistence type="inferred from homology"/>
<dbReference type="PANTHER" id="PTHR46143">
    <property type="entry name" value="CALPAIN-7"/>
    <property type="match status" value="1"/>
</dbReference>
<feature type="domain" description="Calpain catalytic" evidence="6">
    <location>
        <begin position="255"/>
        <end position="599"/>
    </location>
</feature>
<feature type="active site" evidence="5">
    <location>
        <position position="528"/>
    </location>
</feature>
<name>A0A3M7M6X8_9PLEO</name>
<feature type="active site" evidence="5">
    <location>
        <position position="338"/>
    </location>
</feature>
<dbReference type="InterPro" id="IPR036213">
    <property type="entry name" value="Calpain_III_sf"/>
</dbReference>
<sequence length="1033" mass="114022">MARISSVPFCLLPPTMAGRASELETHKAAASLKTAGTKDEALSSAISAAESLMKAFKLSSNSDERKQLKTKCSEIMSEADRIKKTKQWTPLFALPPTRVNNECIGHGAAEIATSSTSIAAVESGTAFVQPTGPFHTTSSSTPAFEQLSTLRIDDSGTPLPVSEARTSADILHQGRTSTRPGRSTEYALNKEIAPSVPTHAPSLLSQLNDFTAGTSATTSSTAPHSQIHRLREPISSRTLKAKEQIILLKSSMINGFKFPPWDGVPSPDEFLSQGGANPFMETCDLNLSPYQQQFFQAWLPAKQAVPPPSLIPHGSAGVGPVMSSSRALDLVQDAASDCSVVTSLCAGAARAERGHDQCQIIRDKLYPYDKQRKTPVLSSNGKYIARFYFNGCWRKVVIDDRLPVSNTYRLLHVHDRRNPALLWPPLLEKAYLKVRGGYDFPGSSSCSDLFTMTGWIPEQVFLQETDTVPDHLWKRIYNAFMYGDVLVTAGTGRMTSKQEREVGLEAQHSYAVLDMREIGPDRLLLVKNPWVEGKGWRGPRPLAVAAMDASISGREPNNSLECYHRDSIPTQERPHPTTFWIGLEQVIQHFEGLYLNWNPGLFQYRQDVHFQWNVSAPAPGGCIFEHPQFAFVSKNGGPVWFLLSRHFRDTTTAVKKESDAVNDDGILPEGQFQTYEEVPQGYMSIYICNGRGERLYIKDTYLESSDYVTTPQCLLRNEVKANSAYTVVIDQDELPLSLYSFTLSAFANAPITLEPAKLRFPVQKLEEGAWTRQTAGGGTDSSRYFDNPQYSLVMREHGSLAILLTGTDHGHPLHVKVAVGHGKRLYRLQSRDVLGDSGNHRSGCVYAEIKDLQPGPYTLICSLFEPGLTGGYTLRVDSTSNIEVKQVPREGAGLLSMKLAPACFSPKVDKVAAPMRLLRLASYTIIARFMKATSPRVMDTGKLARSPLRLSVEMGRGPDRKFITASEGGSYADSAMVRSESVNMDPKLGMQGDIWLVLDRLSSAGGPLEEWYDVEIYVDTPKACEVGVWREYD</sequence>
<evidence type="ECO:0000256" key="1">
    <source>
        <dbReference type="ARBA" id="ARBA00010193"/>
    </source>
</evidence>
<evidence type="ECO:0000256" key="5">
    <source>
        <dbReference type="PROSITE-ProRule" id="PRU00239"/>
    </source>
</evidence>
<dbReference type="GO" id="GO:0004198">
    <property type="term" value="F:calcium-dependent cysteine-type endopeptidase activity"/>
    <property type="evidence" value="ECO:0007669"/>
    <property type="project" value="InterPro"/>
</dbReference>
<comment type="similarity">
    <text evidence="1">Belongs to the peptidase C2 family. PalB/RIM13 subfamily.</text>
</comment>
<keyword evidence="8" id="KW-1185">Reference proteome</keyword>
<dbReference type="GO" id="GO:0006508">
    <property type="term" value="P:proteolysis"/>
    <property type="evidence" value="ECO:0007669"/>
    <property type="project" value="UniProtKB-KW"/>
</dbReference>
<organism evidence="7 8">
    <name type="scientific">Pyrenophora seminiperda CCB06</name>
    <dbReference type="NCBI Taxonomy" id="1302712"/>
    <lineage>
        <taxon>Eukaryota</taxon>
        <taxon>Fungi</taxon>
        <taxon>Dikarya</taxon>
        <taxon>Ascomycota</taxon>
        <taxon>Pezizomycotina</taxon>
        <taxon>Dothideomycetes</taxon>
        <taxon>Pleosporomycetidae</taxon>
        <taxon>Pleosporales</taxon>
        <taxon>Pleosporineae</taxon>
        <taxon>Pleosporaceae</taxon>
        <taxon>Pyrenophora</taxon>
    </lineage>
</organism>
<dbReference type="Pfam" id="PF25435">
    <property type="entry name" value="PalB_C"/>
    <property type="match status" value="1"/>
</dbReference>
<dbReference type="SUPFAM" id="SSF49758">
    <property type="entry name" value="Calpain large subunit, middle domain (domain III)"/>
    <property type="match status" value="2"/>
</dbReference>
<dbReference type="InterPro" id="IPR022683">
    <property type="entry name" value="Calpain_III"/>
</dbReference>
<keyword evidence="2 5" id="KW-0645">Protease</keyword>
<evidence type="ECO:0000259" key="6">
    <source>
        <dbReference type="PROSITE" id="PS50203"/>
    </source>
</evidence>
<evidence type="ECO:0000256" key="2">
    <source>
        <dbReference type="ARBA" id="ARBA00022670"/>
    </source>
</evidence>
<feature type="active site" evidence="5">
    <location>
        <position position="508"/>
    </location>
</feature>
<dbReference type="SMART" id="SM00230">
    <property type="entry name" value="CysPc"/>
    <property type="match status" value="1"/>
</dbReference>
<reference evidence="7 8" key="1">
    <citation type="journal article" date="2014" name="PLoS ONE">
        <title>De novo Genome Assembly of the Fungal Plant Pathogen Pyrenophora semeniperda.</title>
        <authorList>
            <person name="Soliai M.M."/>
            <person name="Meyer S.E."/>
            <person name="Udall J.A."/>
            <person name="Elzinga D.E."/>
            <person name="Hermansen R.A."/>
            <person name="Bodily P.M."/>
            <person name="Hart A.A."/>
            <person name="Coleman C.E."/>
        </authorList>
    </citation>
    <scope>NUCLEOTIDE SEQUENCE [LARGE SCALE GENOMIC DNA]</scope>
    <source>
        <strain evidence="7 8">CCB06</strain>
        <tissue evidence="7">Mycelium</tissue>
    </source>
</reference>
<dbReference type="Proteomes" id="UP000265663">
    <property type="component" value="Unassembled WGS sequence"/>
</dbReference>
<evidence type="ECO:0000313" key="8">
    <source>
        <dbReference type="Proteomes" id="UP000265663"/>
    </source>
</evidence>
<dbReference type="Gene3D" id="1.20.58.80">
    <property type="entry name" value="Phosphotransferase system, lactose/cellobiose-type IIA subunit"/>
    <property type="match status" value="1"/>
</dbReference>
<protein>
    <submittedName>
        <fullName evidence="7">Cysteine protease</fullName>
    </submittedName>
</protein>
<evidence type="ECO:0000313" key="7">
    <source>
        <dbReference type="EMBL" id="RMZ70252.1"/>
    </source>
</evidence>
<dbReference type="InterPro" id="IPR001300">
    <property type="entry name" value="Peptidase_C2_calpain_cat"/>
</dbReference>
<evidence type="ECO:0000256" key="3">
    <source>
        <dbReference type="ARBA" id="ARBA00022801"/>
    </source>
</evidence>
<dbReference type="Gene3D" id="2.60.120.380">
    <property type="match status" value="1"/>
</dbReference>
<keyword evidence="4 5" id="KW-0788">Thiol protease</keyword>
<dbReference type="SUPFAM" id="SSF54001">
    <property type="entry name" value="Cysteine proteinases"/>
    <property type="match status" value="1"/>
</dbReference>
<accession>A0A3M7M6X8</accession>
<dbReference type="SMART" id="SM00720">
    <property type="entry name" value="calpain_III"/>
    <property type="match status" value="1"/>
</dbReference>
<dbReference type="PANTHER" id="PTHR46143:SF1">
    <property type="entry name" value="CALPAIN-7"/>
    <property type="match status" value="1"/>
</dbReference>
<gene>
    <name evidence="7" type="ORF">GMOD_00000321</name>
</gene>
<dbReference type="AlphaFoldDB" id="A0A3M7M6X8"/>
<dbReference type="OrthoDB" id="167576at2759"/>
<dbReference type="InterPro" id="IPR036181">
    <property type="entry name" value="MIT_dom_sf"/>
</dbReference>
<dbReference type="SUPFAM" id="SSF116846">
    <property type="entry name" value="MIT domain"/>
    <property type="match status" value="1"/>
</dbReference>
<dbReference type="Gene3D" id="3.90.70.10">
    <property type="entry name" value="Cysteine proteinases"/>
    <property type="match status" value="1"/>
</dbReference>
<keyword evidence="3 5" id="KW-0378">Hydrolase</keyword>
<dbReference type="PROSITE" id="PS50203">
    <property type="entry name" value="CALPAIN_CAT"/>
    <property type="match status" value="1"/>
</dbReference>
<evidence type="ECO:0000256" key="4">
    <source>
        <dbReference type="ARBA" id="ARBA00022807"/>
    </source>
</evidence>